<feature type="transmembrane region" description="Helical" evidence="2">
    <location>
        <begin position="94"/>
        <end position="117"/>
    </location>
</feature>
<dbReference type="PANTHER" id="PTHR30487">
    <property type="entry name" value="TYPE 4 PREPILIN-LIKE PROTEINS LEADER PEPTIDE-PROCESSING ENZYME"/>
    <property type="match status" value="1"/>
</dbReference>
<feature type="transmembrane region" description="Helical" evidence="2">
    <location>
        <begin position="29"/>
        <end position="48"/>
    </location>
</feature>
<dbReference type="EMBL" id="JADIKF010000033">
    <property type="protein sequence ID" value="MBM7128456.1"/>
    <property type="molecule type" value="Genomic_DNA"/>
</dbReference>
<evidence type="ECO:0000313" key="4">
    <source>
        <dbReference type="EMBL" id="MBM7128456.1"/>
    </source>
</evidence>
<dbReference type="PANTHER" id="PTHR30487:SF0">
    <property type="entry name" value="PREPILIN LEADER PEPTIDASE_N-METHYLTRANSFERASE-RELATED"/>
    <property type="match status" value="1"/>
</dbReference>
<evidence type="ECO:0000259" key="3">
    <source>
        <dbReference type="Pfam" id="PF01478"/>
    </source>
</evidence>
<dbReference type="RefSeq" id="WP_204630073.1">
    <property type="nucleotide sequence ID" value="NZ_BSOC01000009.1"/>
</dbReference>
<feature type="domain" description="Prepilin type IV endopeptidase peptidase" evidence="3">
    <location>
        <begin position="8"/>
        <end position="111"/>
    </location>
</feature>
<comment type="caution">
    <text evidence="4">The sequence shown here is derived from an EMBL/GenBank/DDBJ whole genome shotgun (WGS) entry which is preliminary data.</text>
</comment>
<name>A0ABS2KBB0_9GAMM</name>
<organism evidence="4 5">
    <name type="scientific">Dyella mobilis</name>
    <dbReference type="NCBI Taxonomy" id="1849582"/>
    <lineage>
        <taxon>Bacteria</taxon>
        <taxon>Pseudomonadati</taxon>
        <taxon>Pseudomonadota</taxon>
        <taxon>Gammaproteobacteria</taxon>
        <taxon>Lysobacterales</taxon>
        <taxon>Rhodanobacteraceae</taxon>
        <taxon>Dyella</taxon>
    </lineage>
</organism>
<keyword evidence="2" id="KW-0812">Transmembrane</keyword>
<gene>
    <name evidence="4" type="ORF">ISS99_02885</name>
</gene>
<dbReference type="InterPro" id="IPR050882">
    <property type="entry name" value="Prepilin_peptidase/N-MTase"/>
</dbReference>
<keyword evidence="5" id="KW-1185">Reference proteome</keyword>
<feature type="transmembrane region" description="Helical" evidence="2">
    <location>
        <begin position="149"/>
        <end position="166"/>
    </location>
</feature>
<keyword evidence="2" id="KW-1133">Transmembrane helix</keyword>
<dbReference type="Pfam" id="PF01478">
    <property type="entry name" value="Peptidase_A24"/>
    <property type="match status" value="1"/>
</dbReference>
<dbReference type="Proteomes" id="UP001430193">
    <property type="component" value="Unassembled WGS sequence"/>
</dbReference>
<accession>A0ABS2KBB0</accession>
<evidence type="ECO:0000256" key="2">
    <source>
        <dbReference type="SAM" id="Phobius"/>
    </source>
</evidence>
<dbReference type="InterPro" id="IPR000045">
    <property type="entry name" value="Prepilin_IV_endopep_pep"/>
</dbReference>
<reference evidence="4" key="1">
    <citation type="submission" date="2020-10" db="EMBL/GenBank/DDBJ databases">
        <title>Phylogeny of dyella-like bacteria.</title>
        <authorList>
            <person name="Fu J."/>
        </authorList>
    </citation>
    <scope>NUCLEOTIDE SEQUENCE</scope>
    <source>
        <strain evidence="4">DHON07</strain>
    </source>
</reference>
<keyword evidence="2" id="KW-0472">Membrane</keyword>
<sequence>MSTLLPALVASLCVMSAISDIRARRVPNALLLAALVLGAFALCMQWWLDHTGAPWSSLLGFLIGLLVFFPFYTIHRMGAGDVKLFATLGFLMGAKALLPIWIIASLLAGMHVVYVLLSNHQFRHVARGVLDVEVINAVTSEKKRRGTPYAAFLSTGALATLLYPTLAHW</sequence>
<comment type="similarity">
    <text evidence="1">Belongs to the peptidase A24 family.</text>
</comment>
<dbReference type="Gene3D" id="1.20.120.1220">
    <property type="match status" value="1"/>
</dbReference>
<evidence type="ECO:0000313" key="5">
    <source>
        <dbReference type="Proteomes" id="UP001430193"/>
    </source>
</evidence>
<evidence type="ECO:0000256" key="1">
    <source>
        <dbReference type="ARBA" id="ARBA00005801"/>
    </source>
</evidence>
<feature type="transmembrane region" description="Helical" evidence="2">
    <location>
        <begin position="55"/>
        <end position="74"/>
    </location>
</feature>
<protein>
    <submittedName>
        <fullName evidence="4">Prepilin peptidase</fullName>
    </submittedName>
</protein>
<proteinExistence type="inferred from homology"/>